<evidence type="ECO:0000313" key="2">
    <source>
        <dbReference type="EMBL" id="KAF9066846.1"/>
    </source>
</evidence>
<feature type="region of interest" description="Disordered" evidence="1">
    <location>
        <begin position="1"/>
        <end position="23"/>
    </location>
</feature>
<evidence type="ECO:0000313" key="3">
    <source>
        <dbReference type="Proteomes" id="UP000772434"/>
    </source>
</evidence>
<sequence length="581" mass="63058">MSVSLDVLPSALQSPNITSNISGPETFSPLDVQDHSTPHMKTRVAVRDRTPHRFQIVPLKDAKRQPSDTTTPLSNSRKALKDITNSVLTSGRSTRLPAVIKGTHRQAFSIVDKPKYIVQPKTPSAQNKDSSVADVQSQSGFVSPLNIVKRSPPGNVNSTRPSTRLRSPTTRSSSVKPEAATSATSVRPVFDFLNGPAESTPTLSKHRSRSSNTSKHPTPSTRTRLNSDSPEAGEYSDSHSTTSTPTSPMQSYGPLHLVAKDAVMTTSSAKECVSTAWCCASKLLNSAPSTRTTLKTRIPSAKLKATSQARTLVQVPLQGKHGITHSMDATSGNSQAPRRRQAQNIRSVYNRYETPQATDDKTTSSTEQHPSPILRAPIRLRNSINSETPLETSKRHAIYTRSLYVGRAEKSPDNYIRALHGAASPPSLRRAFTSALAECSSHSCAQSDSLDSIVQAYENGTEPHRSFFGLTASLSEPTLHDISGLSFGLACDDVPSNTPGIIITGASISLSSLSSVYSQDSWEEERQNVLFSSSNENNADTSLGDQRNVDIGHHPIVWELLQKLESEEQSWWFNAGLDGKL</sequence>
<reference evidence="2" key="1">
    <citation type="submission" date="2020-11" db="EMBL/GenBank/DDBJ databases">
        <authorList>
            <consortium name="DOE Joint Genome Institute"/>
            <person name="Ahrendt S."/>
            <person name="Riley R."/>
            <person name="Andreopoulos W."/>
            <person name="Labutti K."/>
            <person name="Pangilinan J."/>
            <person name="Ruiz-Duenas F.J."/>
            <person name="Barrasa J.M."/>
            <person name="Sanchez-Garcia M."/>
            <person name="Camarero S."/>
            <person name="Miyauchi S."/>
            <person name="Serrano A."/>
            <person name="Linde D."/>
            <person name="Babiker R."/>
            <person name="Drula E."/>
            <person name="Ayuso-Fernandez I."/>
            <person name="Pacheco R."/>
            <person name="Padilla G."/>
            <person name="Ferreira P."/>
            <person name="Barriuso J."/>
            <person name="Kellner H."/>
            <person name="Castanera R."/>
            <person name="Alfaro M."/>
            <person name="Ramirez L."/>
            <person name="Pisabarro A.G."/>
            <person name="Kuo A."/>
            <person name="Tritt A."/>
            <person name="Lipzen A."/>
            <person name="He G."/>
            <person name="Yan M."/>
            <person name="Ng V."/>
            <person name="Cullen D."/>
            <person name="Martin F."/>
            <person name="Rosso M.-N."/>
            <person name="Henrissat B."/>
            <person name="Hibbett D."/>
            <person name="Martinez A.T."/>
            <person name="Grigoriev I.V."/>
        </authorList>
    </citation>
    <scope>NUCLEOTIDE SEQUENCE</scope>
    <source>
        <strain evidence="2">AH 40177</strain>
    </source>
</reference>
<dbReference type="Proteomes" id="UP000772434">
    <property type="component" value="Unassembled WGS sequence"/>
</dbReference>
<feature type="compositionally biased region" description="Low complexity" evidence="1">
    <location>
        <begin position="158"/>
        <end position="174"/>
    </location>
</feature>
<dbReference type="AlphaFoldDB" id="A0A9P5PJS1"/>
<feature type="compositionally biased region" description="Polar residues" evidence="1">
    <location>
        <begin position="210"/>
        <end position="229"/>
    </location>
</feature>
<dbReference type="OrthoDB" id="2984700at2759"/>
<feature type="compositionally biased region" description="Low complexity" evidence="1">
    <location>
        <begin position="238"/>
        <end position="248"/>
    </location>
</feature>
<organism evidence="2 3">
    <name type="scientific">Rhodocollybia butyracea</name>
    <dbReference type="NCBI Taxonomy" id="206335"/>
    <lineage>
        <taxon>Eukaryota</taxon>
        <taxon>Fungi</taxon>
        <taxon>Dikarya</taxon>
        <taxon>Basidiomycota</taxon>
        <taxon>Agaricomycotina</taxon>
        <taxon>Agaricomycetes</taxon>
        <taxon>Agaricomycetidae</taxon>
        <taxon>Agaricales</taxon>
        <taxon>Marasmiineae</taxon>
        <taxon>Omphalotaceae</taxon>
        <taxon>Rhodocollybia</taxon>
    </lineage>
</organism>
<accession>A0A9P5PJS1</accession>
<feature type="compositionally biased region" description="Polar residues" evidence="1">
    <location>
        <begin position="327"/>
        <end position="369"/>
    </location>
</feature>
<gene>
    <name evidence="2" type="ORF">BDP27DRAFT_1449443</name>
</gene>
<feature type="compositionally biased region" description="Polar residues" evidence="1">
    <location>
        <begin position="11"/>
        <end position="23"/>
    </location>
</feature>
<proteinExistence type="predicted"/>
<name>A0A9P5PJS1_9AGAR</name>
<feature type="region of interest" description="Disordered" evidence="1">
    <location>
        <begin position="143"/>
        <end position="251"/>
    </location>
</feature>
<comment type="caution">
    <text evidence="2">The sequence shown here is derived from an EMBL/GenBank/DDBJ whole genome shotgun (WGS) entry which is preliminary data.</text>
</comment>
<keyword evidence="3" id="KW-1185">Reference proteome</keyword>
<dbReference type="EMBL" id="JADNRY010000081">
    <property type="protein sequence ID" value="KAF9066846.1"/>
    <property type="molecule type" value="Genomic_DNA"/>
</dbReference>
<feature type="region of interest" description="Disordered" evidence="1">
    <location>
        <begin position="322"/>
        <end position="372"/>
    </location>
</feature>
<protein>
    <submittedName>
        <fullName evidence="2">Uncharacterized protein</fullName>
    </submittedName>
</protein>
<evidence type="ECO:0000256" key="1">
    <source>
        <dbReference type="SAM" id="MobiDB-lite"/>
    </source>
</evidence>